<dbReference type="EMBL" id="JACHBK010000003">
    <property type="protein sequence ID" value="MBB5534704.1"/>
    <property type="molecule type" value="Genomic_DNA"/>
</dbReference>
<gene>
    <name evidence="2" type="ORF">GGD55_001387</name>
</gene>
<feature type="transmembrane region" description="Helical" evidence="1">
    <location>
        <begin position="66"/>
        <end position="88"/>
    </location>
</feature>
<proteinExistence type="predicted"/>
<dbReference type="AlphaFoldDB" id="A0A7W8U8C7"/>
<accession>A0A7W8U8C7</accession>
<organism evidence="2 3">
    <name type="scientific">Rhizobium giardinii</name>
    <dbReference type="NCBI Taxonomy" id="56731"/>
    <lineage>
        <taxon>Bacteria</taxon>
        <taxon>Pseudomonadati</taxon>
        <taxon>Pseudomonadota</taxon>
        <taxon>Alphaproteobacteria</taxon>
        <taxon>Hyphomicrobiales</taxon>
        <taxon>Rhizobiaceae</taxon>
        <taxon>Rhizobium/Agrobacterium group</taxon>
        <taxon>Rhizobium</taxon>
    </lineage>
</organism>
<feature type="transmembrane region" description="Helical" evidence="1">
    <location>
        <begin position="33"/>
        <end position="54"/>
    </location>
</feature>
<evidence type="ECO:0000313" key="3">
    <source>
        <dbReference type="Proteomes" id="UP000585507"/>
    </source>
</evidence>
<reference evidence="2 3" key="1">
    <citation type="submission" date="2020-08" db="EMBL/GenBank/DDBJ databases">
        <title>Genomic Encyclopedia of Type Strains, Phase IV (KMG-V): Genome sequencing to study the core and pangenomes of soil and plant-associated prokaryotes.</title>
        <authorList>
            <person name="Whitman W."/>
        </authorList>
    </citation>
    <scope>NUCLEOTIDE SEQUENCE [LARGE SCALE GENOMIC DNA]</scope>
    <source>
        <strain evidence="2 3">SEMIA 4084</strain>
    </source>
</reference>
<feature type="transmembrane region" description="Helical" evidence="1">
    <location>
        <begin position="159"/>
        <end position="176"/>
    </location>
</feature>
<name>A0A7W8U8C7_9HYPH</name>
<comment type="caution">
    <text evidence="2">The sequence shown here is derived from an EMBL/GenBank/DDBJ whole genome shotgun (WGS) entry which is preliminary data.</text>
</comment>
<feature type="transmembrane region" description="Helical" evidence="1">
    <location>
        <begin position="100"/>
        <end position="119"/>
    </location>
</feature>
<keyword evidence="1" id="KW-0472">Membrane</keyword>
<evidence type="ECO:0000256" key="1">
    <source>
        <dbReference type="SAM" id="Phobius"/>
    </source>
</evidence>
<keyword evidence="1" id="KW-0812">Transmembrane</keyword>
<evidence type="ECO:0000313" key="2">
    <source>
        <dbReference type="EMBL" id="MBB5534704.1"/>
    </source>
</evidence>
<dbReference type="Proteomes" id="UP000585507">
    <property type="component" value="Unassembled WGS sequence"/>
</dbReference>
<sequence>MNQVQVSRAKHHPSLMRRTARRFLAALPGARDILLGAPIWGAMMALSALAALYLRNGAETSHFYSILLLFFLGGLIAWPFALVLGGFFAQGRASETRFAAFFLCLTVCTIAATAFLFALDYRSFYARWHAPAGTLTWFYQFGFTSAGAVYQFIVMGIRLYLPVGFAVLAAASFWLARKMPDQQR</sequence>
<keyword evidence="1" id="KW-1133">Transmembrane helix</keyword>
<feature type="transmembrane region" description="Helical" evidence="1">
    <location>
        <begin position="131"/>
        <end position="153"/>
    </location>
</feature>
<protein>
    <submittedName>
        <fullName evidence="2">Uncharacterized protein</fullName>
    </submittedName>
</protein>
<keyword evidence="3" id="KW-1185">Reference proteome</keyword>